<dbReference type="EMBL" id="LAZR01000287">
    <property type="protein sequence ID" value="KKN76869.1"/>
    <property type="molecule type" value="Genomic_DNA"/>
</dbReference>
<protein>
    <submittedName>
        <fullName evidence="3">Uncharacterized protein</fullName>
    </submittedName>
</protein>
<dbReference type="Pfam" id="PF00106">
    <property type="entry name" value="adh_short"/>
    <property type="match status" value="1"/>
</dbReference>
<evidence type="ECO:0000256" key="2">
    <source>
        <dbReference type="ARBA" id="ARBA00023002"/>
    </source>
</evidence>
<evidence type="ECO:0000313" key="3">
    <source>
        <dbReference type="EMBL" id="KKN76869.1"/>
    </source>
</evidence>
<accession>A0A0F9TCI8</accession>
<name>A0A0F9TCI8_9ZZZZ</name>
<reference evidence="3" key="1">
    <citation type="journal article" date="2015" name="Nature">
        <title>Complex archaea that bridge the gap between prokaryotes and eukaryotes.</title>
        <authorList>
            <person name="Spang A."/>
            <person name="Saw J.H."/>
            <person name="Jorgensen S.L."/>
            <person name="Zaremba-Niedzwiedzka K."/>
            <person name="Martijn J."/>
            <person name="Lind A.E."/>
            <person name="van Eijk R."/>
            <person name="Schleper C."/>
            <person name="Guy L."/>
            <person name="Ettema T.J."/>
        </authorList>
    </citation>
    <scope>NUCLEOTIDE SEQUENCE</scope>
</reference>
<keyword evidence="2" id="KW-0560">Oxidoreductase</keyword>
<organism evidence="3">
    <name type="scientific">marine sediment metagenome</name>
    <dbReference type="NCBI Taxonomy" id="412755"/>
    <lineage>
        <taxon>unclassified sequences</taxon>
        <taxon>metagenomes</taxon>
        <taxon>ecological metagenomes</taxon>
    </lineage>
</organism>
<dbReference type="AlphaFoldDB" id="A0A0F9TCI8"/>
<dbReference type="SUPFAM" id="SSF51735">
    <property type="entry name" value="NAD(P)-binding Rossmann-fold domains"/>
    <property type="match status" value="1"/>
</dbReference>
<proteinExistence type="inferred from homology"/>
<dbReference type="PRINTS" id="PR00080">
    <property type="entry name" value="SDRFAMILY"/>
</dbReference>
<dbReference type="InterPro" id="IPR002347">
    <property type="entry name" value="SDR_fam"/>
</dbReference>
<gene>
    <name evidence="3" type="ORF">LCGC14_0365200</name>
</gene>
<dbReference type="PANTHER" id="PTHR43658:SF8">
    <property type="entry name" value="17-BETA-HYDROXYSTEROID DEHYDROGENASE 14-RELATED"/>
    <property type="match status" value="1"/>
</dbReference>
<dbReference type="PANTHER" id="PTHR43658">
    <property type="entry name" value="SHORT-CHAIN DEHYDROGENASE/REDUCTASE"/>
    <property type="match status" value="1"/>
</dbReference>
<dbReference type="Gene3D" id="3.40.50.720">
    <property type="entry name" value="NAD(P)-binding Rossmann-like Domain"/>
    <property type="match status" value="1"/>
</dbReference>
<dbReference type="PRINTS" id="PR00081">
    <property type="entry name" value="GDHRDH"/>
</dbReference>
<dbReference type="FunFam" id="3.40.50.720:FF:000215">
    <property type="entry name" value="3-hydroxyacyl-CoA dehydrogenase type-2"/>
    <property type="match status" value="1"/>
</dbReference>
<comment type="caution">
    <text evidence="3">The sequence shown here is derived from an EMBL/GenBank/DDBJ whole genome shotgun (WGS) entry which is preliminary data.</text>
</comment>
<dbReference type="GO" id="GO:0016491">
    <property type="term" value="F:oxidoreductase activity"/>
    <property type="evidence" value="ECO:0007669"/>
    <property type="project" value="UniProtKB-KW"/>
</dbReference>
<evidence type="ECO:0000256" key="1">
    <source>
        <dbReference type="ARBA" id="ARBA00006484"/>
    </source>
</evidence>
<sequence length="253" mass="26115">MEFKNVPAIVTGGASGLGEGAARALAAAGCKVAILDLQKEQGEKVAADIGGVFVHCDVSSAESAEAALAKAREAHGLCGIAVSCAGIGPAAKILGRNGVMPLESFSKVIQVNLIGTFNILRLAAVDMAQREPNADGERGVIINTASVAAYEGQIGQAAYSASKGGVVALTIQSARELAREGIRVNTIAPGLFMTPMMSGMPAEVQESLAATLPFPKRLGKPEEFGMMVDQMVRNPVLNGETIRLDSALRMAPK</sequence>
<comment type="similarity">
    <text evidence="1">Belongs to the short-chain dehydrogenases/reductases (SDR) family.</text>
</comment>
<dbReference type="InterPro" id="IPR036291">
    <property type="entry name" value="NAD(P)-bd_dom_sf"/>
</dbReference>